<keyword evidence="3" id="KW-0378">Hydrolase</keyword>
<feature type="transmembrane region" description="Helical" evidence="1">
    <location>
        <begin position="126"/>
        <end position="153"/>
    </location>
</feature>
<keyword evidence="4" id="KW-1185">Reference proteome</keyword>
<evidence type="ECO:0000256" key="1">
    <source>
        <dbReference type="SAM" id="Phobius"/>
    </source>
</evidence>
<feature type="transmembrane region" description="Helical" evidence="1">
    <location>
        <begin position="51"/>
        <end position="75"/>
    </location>
</feature>
<keyword evidence="1" id="KW-0472">Membrane</keyword>
<proteinExistence type="predicted"/>
<dbReference type="Pfam" id="PF02517">
    <property type="entry name" value="Rce1-like"/>
    <property type="match status" value="1"/>
</dbReference>
<accession>A0ABY2QQ80</accession>
<evidence type="ECO:0000313" key="3">
    <source>
        <dbReference type="EMBL" id="THV11117.1"/>
    </source>
</evidence>
<keyword evidence="3" id="KW-0645">Protease</keyword>
<gene>
    <name evidence="3" type="ORF">E9677_22455</name>
</gene>
<feature type="transmembrane region" description="Helical" evidence="1">
    <location>
        <begin position="21"/>
        <end position="39"/>
    </location>
</feature>
<feature type="transmembrane region" description="Helical" evidence="1">
    <location>
        <begin position="165"/>
        <end position="184"/>
    </location>
</feature>
<feature type="domain" description="CAAX prenyl protease 2/Lysostaphin resistance protein A-like" evidence="2">
    <location>
        <begin position="125"/>
        <end position="227"/>
    </location>
</feature>
<dbReference type="Proteomes" id="UP000309667">
    <property type="component" value="Unassembled WGS sequence"/>
</dbReference>
<dbReference type="InterPro" id="IPR003675">
    <property type="entry name" value="Rce1/LyrA-like_dom"/>
</dbReference>
<name>A0ABY2QQ80_9HYPH</name>
<dbReference type="EMBL" id="STGT01000006">
    <property type="protein sequence ID" value="THV11117.1"/>
    <property type="molecule type" value="Genomic_DNA"/>
</dbReference>
<organism evidence="3 4">
    <name type="scientific">Rhizobium rhizophilum</name>
    <dbReference type="NCBI Taxonomy" id="1850373"/>
    <lineage>
        <taxon>Bacteria</taxon>
        <taxon>Pseudomonadati</taxon>
        <taxon>Pseudomonadota</taxon>
        <taxon>Alphaproteobacteria</taxon>
        <taxon>Hyphomicrobiales</taxon>
        <taxon>Rhizobiaceae</taxon>
        <taxon>Rhizobium/Agrobacterium group</taxon>
        <taxon>Rhizobium</taxon>
    </lineage>
</organism>
<feature type="transmembrane region" description="Helical" evidence="1">
    <location>
        <begin position="190"/>
        <end position="210"/>
    </location>
</feature>
<feature type="transmembrane region" description="Helical" evidence="1">
    <location>
        <begin position="82"/>
        <end position="106"/>
    </location>
</feature>
<dbReference type="GO" id="GO:0008237">
    <property type="term" value="F:metallopeptidase activity"/>
    <property type="evidence" value="ECO:0007669"/>
    <property type="project" value="UniProtKB-KW"/>
</dbReference>
<keyword evidence="1" id="KW-1133">Transmembrane helix</keyword>
<comment type="caution">
    <text evidence="3">The sequence shown here is derived from an EMBL/GenBank/DDBJ whole genome shotgun (WGS) entry which is preliminary data.</text>
</comment>
<keyword evidence="1" id="KW-0812">Transmembrane</keyword>
<evidence type="ECO:0000259" key="2">
    <source>
        <dbReference type="Pfam" id="PF02517"/>
    </source>
</evidence>
<keyword evidence="3" id="KW-0482">Metalloprotease</keyword>
<evidence type="ECO:0000313" key="4">
    <source>
        <dbReference type="Proteomes" id="UP000309667"/>
    </source>
</evidence>
<reference evidence="3 4" key="1">
    <citation type="submission" date="2019-04" db="EMBL/GenBank/DDBJ databases">
        <title>Genome sequence of strain 7209-2.</title>
        <authorList>
            <person name="Gao J."/>
            <person name="Sun J."/>
        </authorList>
    </citation>
    <scope>NUCLEOTIDE SEQUENCE [LARGE SCALE GENOMIC DNA]</scope>
    <source>
        <strain evidence="3 4">7209-2</strain>
    </source>
</reference>
<sequence>MESRPDFPYYDGRPVAVEAKGWLFLLGSVAVAFVALTMIPLRAFPVNIMPALLFVAIPLIALRLVTGGNWAALFGKVGLREVALMVVFALLTIIVSFAVALGLSQVMAFTENPVSESMRAMSGAQFVWILAVTIPQLVGEELLAILPFLAVLWFCVTRLGMPRRIGIAIALLLASLLFGAAHLPTYGWNWTQSLIVIGGARMVLTLAYIASRNLWVSAGAHILNDWVGFILTYELGHAPIATVE</sequence>
<protein>
    <submittedName>
        <fullName evidence="3">CPBP family intramembrane metalloprotease</fullName>
    </submittedName>
</protein>